<keyword evidence="2" id="KW-0203">Cytokinin biosynthesis</keyword>
<dbReference type="Pfam" id="PF03641">
    <property type="entry name" value="Lysine_decarbox"/>
    <property type="match status" value="1"/>
</dbReference>
<dbReference type="SUPFAM" id="SSF102405">
    <property type="entry name" value="MCP/YpsA-like"/>
    <property type="match status" value="1"/>
</dbReference>
<dbReference type="InterPro" id="IPR005269">
    <property type="entry name" value="LOG"/>
</dbReference>
<dbReference type="Gene3D" id="3.40.50.450">
    <property type="match status" value="1"/>
</dbReference>
<dbReference type="PANTHER" id="PTHR31223">
    <property type="entry name" value="LOG FAMILY PROTEIN YJL055W"/>
    <property type="match status" value="1"/>
</dbReference>
<accession>A0A2A3YEF2</accession>
<dbReference type="PANTHER" id="PTHR31223:SF70">
    <property type="entry name" value="LOG FAMILY PROTEIN YJL055W"/>
    <property type="match status" value="1"/>
</dbReference>
<dbReference type="EC" id="3.2.2.n1" evidence="2"/>
<comment type="catalytic activity">
    <reaction evidence="2">
        <text>N(6)-(dimethylallyl)adenosine 5'-phosphate + H2O = N(6)-dimethylallyladenine + D-ribose 5-phosphate</text>
        <dbReference type="Rhea" id="RHEA:48560"/>
        <dbReference type="ChEBI" id="CHEBI:15377"/>
        <dbReference type="ChEBI" id="CHEBI:17660"/>
        <dbReference type="ChEBI" id="CHEBI:57526"/>
        <dbReference type="ChEBI" id="CHEBI:78346"/>
        <dbReference type="EC" id="3.2.2.n1"/>
    </reaction>
</comment>
<dbReference type="OrthoDB" id="9801098at2"/>
<evidence type="ECO:0000256" key="2">
    <source>
        <dbReference type="RuleBase" id="RU363015"/>
    </source>
</evidence>
<dbReference type="GO" id="GO:0009691">
    <property type="term" value="P:cytokinin biosynthetic process"/>
    <property type="evidence" value="ECO:0007669"/>
    <property type="project" value="UniProtKB-UniRule"/>
</dbReference>
<evidence type="ECO:0000313" key="3">
    <source>
        <dbReference type="EMBL" id="PCC37713.1"/>
    </source>
</evidence>
<dbReference type="EMBL" id="NRGR01000043">
    <property type="protein sequence ID" value="PCC37713.1"/>
    <property type="molecule type" value="Genomic_DNA"/>
</dbReference>
<name>A0A2A3YEF2_9MICO</name>
<evidence type="ECO:0000313" key="4">
    <source>
        <dbReference type="Proteomes" id="UP000218598"/>
    </source>
</evidence>
<comment type="catalytic activity">
    <reaction evidence="2">
        <text>9-ribosyl-trans-zeatin 5'-phosphate + H2O = trans-zeatin + D-ribose 5-phosphate</text>
        <dbReference type="Rhea" id="RHEA:48564"/>
        <dbReference type="ChEBI" id="CHEBI:15377"/>
        <dbReference type="ChEBI" id="CHEBI:16522"/>
        <dbReference type="ChEBI" id="CHEBI:78346"/>
        <dbReference type="ChEBI" id="CHEBI:87947"/>
        <dbReference type="EC" id="3.2.2.n1"/>
    </reaction>
</comment>
<comment type="similarity">
    <text evidence="1 2">Belongs to the LOG family.</text>
</comment>
<reference evidence="3 4" key="1">
    <citation type="journal article" date="2017" name="Elife">
        <title>Extensive horizontal gene transfer in cheese-associated bacteria.</title>
        <authorList>
            <person name="Bonham K.S."/>
            <person name="Wolfe B.E."/>
            <person name="Dutton R.J."/>
        </authorList>
    </citation>
    <scope>NUCLEOTIDE SEQUENCE [LARGE SCALE GENOMIC DNA]</scope>
    <source>
        <strain evidence="3 4">341_9</strain>
    </source>
</reference>
<keyword evidence="2" id="KW-0378">Hydrolase</keyword>
<dbReference type="GO" id="GO:0005829">
    <property type="term" value="C:cytosol"/>
    <property type="evidence" value="ECO:0007669"/>
    <property type="project" value="TreeGrafter"/>
</dbReference>
<keyword evidence="4" id="KW-1185">Reference proteome</keyword>
<gene>
    <name evidence="3" type="ORF">CIK66_18040</name>
</gene>
<sequence>MPAPGDPLTTARRTPSMITIFSGSATGSSDVFAHGTTALARELAAAGIGIVYGGGRVGLMGTLAGAAMEAGGEVHGVMPQSLVDEEIAHETITHLDVVPDMHSRKLRMAELGDAFVALPGGAGTLEELFEVWTWQHLGIHHKPVALYDIAGYWQPLLAALDSMTSAGFLAEHLRASLIVSDDPEQLVTSLSTWTAPARKWARSS</sequence>
<dbReference type="InterPro" id="IPR031100">
    <property type="entry name" value="LOG_fam"/>
</dbReference>
<dbReference type="GO" id="GO:0102682">
    <property type="term" value="F:cytokinin riboside 5'-monophosphate phosphoribohydrolase activity"/>
    <property type="evidence" value="ECO:0007669"/>
    <property type="project" value="RHEA"/>
</dbReference>
<proteinExistence type="inferred from homology"/>
<evidence type="ECO:0000256" key="1">
    <source>
        <dbReference type="ARBA" id="ARBA00006763"/>
    </source>
</evidence>
<organism evidence="3 4">
    <name type="scientific">Brachybacterium alimentarium</name>
    <dbReference type="NCBI Taxonomy" id="47845"/>
    <lineage>
        <taxon>Bacteria</taxon>
        <taxon>Bacillati</taxon>
        <taxon>Actinomycetota</taxon>
        <taxon>Actinomycetes</taxon>
        <taxon>Micrococcales</taxon>
        <taxon>Dermabacteraceae</taxon>
        <taxon>Brachybacterium</taxon>
    </lineage>
</organism>
<dbReference type="Proteomes" id="UP000218598">
    <property type="component" value="Unassembled WGS sequence"/>
</dbReference>
<comment type="caution">
    <text evidence="3">The sequence shown here is derived from an EMBL/GenBank/DDBJ whole genome shotgun (WGS) entry which is preliminary data.</text>
</comment>
<dbReference type="NCBIfam" id="TIGR00730">
    <property type="entry name" value="Rossman fold protein, TIGR00730 family"/>
    <property type="match status" value="1"/>
</dbReference>
<dbReference type="AlphaFoldDB" id="A0A2A3YEF2"/>
<protein>
    <recommendedName>
        <fullName evidence="2">Cytokinin riboside 5'-monophosphate phosphoribohydrolase</fullName>
        <ecNumber evidence="2">3.2.2.n1</ecNumber>
    </recommendedName>
</protein>
<dbReference type="RefSeq" id="WP_096197956.1">
    <property type="nucleotide sequence ID" value="NZ_JBQQHC010000054.1"/>
</dbReference>